<evidence type="ECO:0000256" key="1">
    <source>
        <dbReference type="ARBA" id="ARBA00022676"/>
    </source>
</evidence>
<evidence type="ECO:0000259" key="3">
    <source>
        <dbReference type="Pfam" id="PF00535"/>
    </source>
</evidence>
<comment type="caution">
    <text evidence="4">The sequence shown here is derived from an EMBL/GenBank/DDBJ whole genome shotgun (WGS) entry which is preliminary data.</text>
</comment>
<dbReference type="EMBL" id="DXDD01000014">
    <property type="protein sequence ID" value="HIY59304.1"/>
    <property type="molecule type" value="Genomic_DNA"/>
</dbReference>
<keyword evidence="1" id="KW-0328">Glycosyltransferase</keyword>
<reference evidence="4" key="1">
    <citation type="journal article" date="2021" name="PeerJ">
        <title>Extensive microbial diversity within the chicken gut microbiome revealed by metagenomics and culture.</title>
        <authorList>
            <person name="Gilroy R."/>
            <person name="Ravi A."/>
            <person name="Getino M."/>
            <person name="Pursley I."/>
            <person name="Horton D.L."/>
            <person name="Alikhan N.F."/>
            <person name="Baker D."/>
            <person name="Gharbi K."/>
            <person name="Hall N."/>
            <person name="Watson M."/>
            <person name="Adriaenssens E.M."/>
            <person name="Foster-Nyarko E."/>
            <person name="Jarju S."/>
            <person name="Secka A."/>
            <person name="Antonio M."/>
            <person name="Oren A."/>
            <person name="Chaudhuri R.R."/>
            <person name="La Ragione R."/>
            <person name="Hildebrand F."/>
            <person name="Pallen M.J."/>
        </authorList>
    </citation>
    <scope>NUCLEOTIDE SEQUENCE</scope>
    <source>
        <strain evidence="4">ChiSxjej3B15-24422</strain>
    </source>
</reference>
<dbReference type="SUPFAM" id="SSF53448">
    <property type="entry name" value="Nucleotide-diphospho-sugar transferases"/>
    <property type="match status" value="1"/>
</dbReference>
<dbReference type="InterPro" id="IPR001173">
    <property type="entry name" value="Glyco_trans_2-like"/>
</dbReference>
<protein>
    <submittedName>
        <fullName evidence="4">Glycosyltransferase family 2 protein</fullName>
    </submittedName>
</protein>
<dbReference type="Proteomes" id="UP000824007">
    <property type="component" value="Unassembled WGS sequence"/>
</dbReference>
<dbReference type="Pfam" id="PF00535">
    <property type="entry name" value="Glycos_transf_2"/>
    <property type="match status" value="1"/>
</dbReference>
<dbReference type="Gene3D" id="3.90.550.10">
    <property type="entry name" value="Spore Coat Polysaccharide Biosynthesis Protein SpsA, Chain A"/>
    <property type="match status" value="1"/>
</dbReference>
<sequence length="342" mass="38677">MNGLISVIVPVHNAERFLSDCLGSLTDQTYRKLEILVIDDGSTDGSAALCRRWQEKDGRIRFFQKENGGVSSARNLGLDEARGEYVAFVDADDWVLPEMFLEQLELLQSRDADMILGGYRAVGEKERETFRKEGILRDGRAEKMSGAGCIQTDAAGYVNGWLLQSCSRCWSILFRRDAVGQTRFPDGLSIGEDLLFLSRLMPNMKKILITKACGYCYYINEDGAMLTGFRPSYMDQITCWEKAEEELAPFGEEAREQIRLCLFQAVLLTAGKLALLPPASVKLEYGAYLDRCLHAAQETWRKLGRKGRKRLSAGYRLKGVVFLHAPAGYLRLYHVWKRRSKS</sequence>
<name>A0A9D2C5Y8_9FIRM</name>
<feature type="domain" description="Glycosyltransferase 2-like" evidence="3">
    <location>
        <begin position="6"/>
        <end position="135"/>
    </location>
</feature>
<dbReference type="AlphaFoldDB" id="A0A9D2C5Y8"/>
<accession>A0A9D2C5Y8</accession>
<gene>
    <name evidence="4" type="ORF">H9831_01270</name>
</gene>
<dbReference type="CDD" id="cd00761">
    <property type="entry name" value="Glyco_tranf_GTA_type"/>
    <property type="match status" value="1"/>
</dbReference>
<evidence type="ECO:0000313" key="4">
    <source>
        <dbReference type="EMBL" id="HIY59304.1"/>
    </source>
</evidence>
<dbReference type="GO" id="GO:0016757">
    <property type="term" value="F:glycosyltransferase activity"/>
    <property type="evidence" value="ECO:0007669"/>
    <property type="project" value="UniProtKB-KW"/>
</dbReference>
<dbReference type="InterPro" id="IPR029044">
    <property type="entry name" value="Nucleotide-diphossugar_trans"/>
</dbReference>
<keyword evidence="2" id="KW-0808">Transferase</keyword>
<reference evidence="4" key="2">
    <citation type="submission" date="2021-04" db="EMBL/GenBank/DDBJ databases">
        <authorList>
            <person name="Gilroy R."/>
        </authorList>
    </citation>
    <scope>NUCLEOTIDE SEQUENCE</scope>
    <source>
        <strain evidence="4">ChiSxjej3B15-24422</strain>
    </source>
</reference>
<proteinExistence type="predicted"/>
<dbReference type="PANTHER" id="PTHR22916">
    <property type="entry name" value="GLYCOSYLTRANSFERASE"/>
    <property type="match status" value="1"/>
</dbReference>
<evidence type="ECO:0000256" key="2">
    <source>
        <dbReference type="ARBA" id="ARBA00022679"/>
    </source>
</evidence>
<evidence type="ECO:0000313" key="5">
    <source>
        <dbReference type="Proteomes" id="UP000824007"/>
    </source>
</evidence>
<dbReference type="PANTHER" id="PTHR22916:SF51">
    <property type="entry name" value="GLYCOSYLTRANSFERASE EPSH-RELATED"/>
    <property type="match status" value="1"/>
</dbReference>
<organism evidence="4 5">
    <name type="scientific">Candidatus Eisenbergiella pullistercoris</name>
    <dbReference type="NCBI Taxonomy" id="2838555"/>
    <lineage>
        <taxon>Bacteria</taxon>
        <taxon>Bacillati</taxon>
        <taxon>Bacillota</taxon>
        <taxon>Clostridia</taxon>
        <taxon>Lachnospirales</taxon>
        <taxon>Lachnospiraceae</taxon>
        <taxon>Eisenbergiella</taxon>
    </lineage>
</organism>